<comment type="similarity">
    <text evidence="1">Belongs to the taxilin family.</text>
</comment>
<evidence type="ECO:0000256" key="3">
    <source>
        <dbReference type="SAM" id="MobiDB-lite"/>
    </source>
</evidence>
<feature type="coiled-coil region" evidence="2">
    <location>
        <begin position="209"/>
        <end position="292"/>
    </location>
</feature>
<evidence type="ECO:0000313" key="5">
    <source>
        <dbReference type="Proteomes" id="UP000664940"/>
    </source>
</evidence>
<dbReference type="InterPro" id="IPR026183">
    <property type="entry name" value="Taxilin_fam"/>
</dbReference>
<dbReference type="Proteomes" id="UP000664940">
    <property type="component" value="Unassembled WGS sequence"/>
</dbReference>
<proteinExistence type="inferred from homology"/>
<gene>
    <name evidence="4" type="ORF">HJG60_019797</name>
</gene>
<organism evidence="4 5">
    <name type="scientific">Phyllostomus discolor</name>
    <name type="common">pale spear-nosed bat</name>
    <dbReference type="NCBI Taxonomy" id="89673"/>
    <lineage>
        <taxon>Eukaryota</taxon>
        <taxon>Metazoa</taxon>
        <taxon>Chordata</taxon>
        <taxon>Craniata</taxon>
        <taxon>Vertebrata</taxon>
        <taxon>Euteleostomi</taxon>
        <taxon>Mammalia</taxon>
        <taxon>Eutheria</taxon>
        <taxon>Laurasiatheria</taxon>
        <taxon>Chiroptera</taxon>
        <taxon>Yangochiroptera</taxon>
        <taxon>Phyllostomidae</taxon>
        <taxon>Phyllostominae</taxon>
        <taxon>Phyllostomus</taxon>
    </lineage>
</organism>
<name>A0A833YGM3_9CHIR</name>
<sequence length="356" mass="42216">MEESWNVQKQMKILQKKQAQIVKEKAHLQSEHSKAVLARSKLESLCRELQRYNKTLKEENMEQAREEEESRKKATSHFQLTLNEIQAQLEQHDIQNAKLRQENTELGEKLKKLIEQYALREEHIDKVFKHKELQQHVVDVKLQQITQFIREADEKHQREREFLLKEATESRHKYEDMKHQELQLKQQLSLYMDKFEEFQTTMAKSNDLFTNFRQEMEKMTKKIKKLEKEMIIWRTKWESNNKVLLQMAEEKTIRDKEYKSSQMKLERLEKLFRALQVERNELSQTVEVLKEQGCMKAADVDFETPGIQPCTTVESPKALNTSFKGAPGINFQDKSKGGNETTCSSEDPFHMLSSGH</sequence>
<dbReference type="PANTHER" id="PTHR16127:SF14">
    <property type="entry name" value="GAMMA-TAXILIN"/>
    <property type="match status" value="1"/>
</dbReference>
<dbReference type="GO" id="GO:0051726">
    <property type="term" value="P:regulation of cell cycle"/>
    <property type="evidence" value="ECO:0007669"/>
    <property type="project" value="TreeGrafter"/>
</dbReference>
<reference evidence="4 5" key="1">
    <citation type="journal article" date="2020" name="Nature">
        <title>Six reference-quality genomes reveal evolution of bat adaptations.</title>
        <authorList>
            <person name="Jebb D."/>
            <person name="Huang Z."/>
            <person name="Pippel M."/>
            <person name="Hughes G.M."/>
            <person name="Lavrichenko K."/>
            <person name="Devanna P."/>
            <person name="Winkler S."/>
            <person name="Jermiin L.S."/>
            <person name="Skirmuntt E.C."/>
            <person name="Katzourakis A."/>
            <person name="Burkitt-Gray L."/>
            <person name="Ray D.A."/>
            <person name="Sullivan K.A.M."/>
            <person name="Roscito J.G."/>
            <person name="Kirilenko B.M."/>
            <person name="Davalos L.M."/>
            <person name="Corthals A.P."/>
            <person name="Power M.L."/>
            <person name="Jones G."/>
            <person name="Ransome R.D."/>
            <person name="Dechmann D.K.N."/>
            <person name="Locatelli A.G."/>
            <person name="Puechmaille S.J."/>
            <person name="Fedrigo O."/>
            <person name="Jarvis E.D."/>
            <person name="Hiller M."/>
            <person name="Vernes S.C."/>
            <person name="Myers E.W."/>
            <person name="Teeling E.C."/>
        </authorList>
    </citation>
    <scope>NUCLEOTIDE SEQUENCE [LARGE SCALE GENOMIC DNA]</scope>
    <source>
        <strain evidence="4">Bat1K_MPI-CBG_1</strain>
    </source>
</reference>
<accession>A0A833YGM3</accession>
<dbReference type="Pfam" id="PF09728">
    <property type="entry name" value="Taxilin"/>
    <property type="match status" value="1"/>
</dbReference>
<feature type="coiled-coil region" evidence="2">
    <location>
        <begin position="11"/>
        <end position="116"/>
    </location>
</feature>
<comment type="caution">
    <text evidence="4">The sequence shown here is derived from an EMBL/GenBank/DDBJ whole genome shotgun (WGS) entry which is preliminary data.</text>
</comment>
<evidence type="ECO:0000313" key="4">
    <source>
        <dbReference type="EMBL" id="KAF6073772.1"/>
    </source>
</evidence>
<dbReference type="PANTHER" id="PTHR16127">
    <property type="entry name" value="TAXILIN"/>
    <property type="match status" value="1"/>
</dbReference>
<dbReference type="GO" id="GO:0019905">
    <property type="term" value="F:syntaxin binding"/>
    <property type="evidence" value="ECO:0007669"/>
    <property type="project" value="InterPro"/>
</dbReference>
<protein>
    <submittedName>
        <fullName evidence="4">Taxilin gamma</fullName>
    </submittedName>
</protein>
<keyword evidence="2" id="KW-0175">Coiled coil</keyword>
<dbReference type="AlphaFoldDB" id="A0A833YGM3"/>
<dbReference type="EMBL" id="JABVXQ010000016">
    <property type="protein sequence ID" value="KAF6073772.1"/>
    <property type="molecule type" value="Genomic_DNA"/>
</dbReference>
<evidence type="ECO:0000256" key="1">
    <source>
        <dbReference type="ARBA" id="ARBA00009550"/>
    </source>
</evidence>
<evidence type="ECO:0000256" key="2">
    <source>
        <dbReference type="SAM" id="Coils"/>
    </source>
</evidence>
<feature type="region of interest" description="Disordered" evidence="3">
    <location>
        <begin position="322"/>
        <end position="356"/>
    </location>
</feature>